<organism evidence="2 3">
    <name type="scientific">Striga asiatica</name>
    <name type="common">Asiatic witchweed</name>
    <name type="synonym">Buchnera asiatica</name>
    <dbReference type="NCBI Taxonomy" id="4170"/>
    <lineage>
        <taxon>Eukaryota</taxon>
        <taxon>Viridiplantae</taxon>
        <taxon>Streptophyta</taxon>
        <taxon>Embryophyta</taxon>
        <taxon>Tracheophyta</taxon>
        <taxon>Spermatophyta</taxon>
        <taxon>Magnoliopsida</taxon>
        <taxon>eudicotyledons</taxon>
        <taxon>Gunneridae</taxon>
        <taxon>Pentapetalae</taxon>
        <taxon>asterids</taxon>
        <taxon>lamiids</taxon>
        <taxon>Lamiales</taxon>
        <taxon>Orobanchaceae</taxon>
        <taxon>Buchnereae</taxon>
        <taxon>Striga</taxon>
    </lineage>
</organism>
<feature type="region of interest" description="Disordered" evidence="1">
    <location>
        <begin position="54"/>
        <end position="98"/>
    </location>
</feature>
<evidence type="ECO:0000313" key="3">
    <source>
        <dbReference type="Proteomes" id="UP000325081"/>
    </source>
</evidence>
<protein>
    <submittedName>
        <fullName evidence="2">P-loop containing nucleoside triphosphatehydrolases superfamily protein</fullName>
    </submittedName>
</protein>
<dbReference type="EMBL" id="BKCP01009515">
    <property type="protein sequence ID" value="GER51079.1"/>
    <property type="molecule type" value="Genomic_DNA"/>
</dbReference>
<comment type="caution">
    <text evidence="2">The sequence shown here is derived from an EMBL/GenBank/DDBJ whole genome shotgun (WGS) entry which is preliminary data.</text>
</comment>
<reference evidence="3" key="1">
    <citation type="journal article" date="2019" name="Curr. Biol.">
        <title>Genome Sequence of Striga asiatica Provides Insight into the Evolution of Plant Parasitism.</title>
        <authorList>
            <person name="Yoshida S."/>
            <person name="Kim S."/>
            <person name="Wafula E.K."/>
            <person name="Tanskanen J."/>
            <person name="Kim Y.M."/>
            <person name="Honaas L."/>
            <person name="Yang Z."/>
            <person name="Spallek T."/>
            <person name="Conn C.E."/>
            <person name="Ichihashi Y."/>
            <person name="Cheong K."/>
            <person name="Cui S."/>
            <person name="Der J.P."/>
            <person name="Gundlach H."/>
            <person name="Jiao Y."/>
            <person name="Hori C."/>
            <person name="Ishida J.K."/>
            <person name="Kasahara H."/>
            <person name="Kiba T."/>
            <person name="Kim M.S."/>
            <person name="Koo N."/>
            <person name="Laohavisit A."/>
            <person name="Lee Y.H."/>
            <person name="Lumba S."/>
            <person name="McCourt P."/>
            <person name="Mortimer J.C."/>
            <person name="Mutuku J.M."/>
            <person name="Nomura T."/>
            <person name="Sasaki-Sekimoto Y."/>
            <person name="Seto Y."/>
            <person name="Wang Y."/>
            <person name="Wakatake T."/>
            <person name="Sakakibara H."/>
            <person name="Demura T."/>
            <person name="Yamaguchi S."/>
            <person name="Yoneyama K."/>
            <person name="Manabe R.I."/>
            <person name="Nelson D.C."/>
            <person name="Schulman A.H."/>
            <person name="Timko M.P."/>
            <person name="dePamphilis C.W."/>
            <person name="Choi D."/>
            <person name="Shirasu K."/>
        </authorList>
    </citation>
    <scope>NUCLEOTIDE SEQUENCE [LARGE SCALE GENOMIC DNA]</scope>
    <source>
        <strain evidence="3">cv. UVA1</strain>
    </source>
</reference>
<evidence type="ECO:0000256" key="1">
    <source>
        <dbReference type="SAM" id="MobiDB-lite"/>
    </source>
</evidence>
<feature type="region of interest" description="Disordered" evidence="1">
    <location>
        <begin position="1"/>
        <end position="25"/>
    </location>
</feature>
<dbReference type="AlphaFoldDB" id="A0A5A7R113"/>
<dbReference type="Proteomes" id="UP000325081">
    <property type="component" value="Unassembled WGS sequence"/>
</dbReference>
<dbReference type="GO" id="GO:0016787">
    <property type="term" value="F:hydrolase activity"/>
    <property type="evidence" value="ECO:0007669"/>
    <property type="project" value="UniProtKB-KW"/>
</dbReference>
<evidence type="ECO:0000313" key="2">
    <source>
        <dbReference type="EMBL" id="GER51079.1"/>
    </source>
</evidence>
<sequence length="148" mass="16264">MSKNTKSSRTEGERSKKCKKSATSTTVPVSLNLLQNLMRIMEIKEGLSSRSWKKGITMQDKRSASEGAKGFNGGGPEDVLVVEGGYGGSDERTNPENPVVVPGLVLVVYHGGPETPGRVYSGAGDWDCRQVDHEHREPNRKFHYFTII</sequence>
<accession>A0A5A7R113</accession>
<keyword evidence="3" id="KW-1185">Reference proteome</keyword>
<gene>
    <name evidence="2" type="ORF">STAS_28437</name>
</gene>
<keyword evidence="2" id="KW-0378">Hydrolase</keyword>
<proteinExistence type="predicted"/>
<name>A0A5A7R113_STRAF</name>